<organism evidence="2 3">
    <name type="scientific">Pseudonocardia nematodicida</name>
    <dbReference type="NCBI Taxonomy" id="1206997"/>
    <lineage>
        <taxon>Bacteria</taxon>
        <taxon>Bacillati</taxon>
        <taxon>Actinomycetota</taxon>
        <taxon>Actinomycetes</taxon>
        <taxon>Pseudonocardiales</taxon>
        <taxon>Pseudonocardiaceae</taxon>
        <taxon>Pseudonocardia</taxon>
    </lineage>
</organism>
<dbReference type="PANTHER" id="PTHR43798">
    <property type="entry name" value="MONOACYLGLYCEROL LIPASE"/>
    <property type="match status" value="1"/>
</dbReference>
<accession>A0ABV1KGL4</accession>
<dbReference type="InterPro" id="IPR029058">
    <property type="entry name" value="AB_hydrolase_fold"/>
</dbReference>
<dbReference type="Gene3D" id="3.40.50.1820">
    <property type="entry name" value="alpha/beta hydrolase"/>
    <property type="match status" value="1"/>
</dbReference>
<comment type="caution">
    <text evidence="2">The sequence shown here is derived from an EMBL/GenBank/DDBJ whole genome shotgun (WGS) entry which is preliminary data.</text>
</comment>
<keyword evidence="3" id="KW-1185">Reference proteome</keyword>
<proteinExistence type="predicted"/>
<evidence type="ECO:0000313" key="2">
    <source>
        <dbReference type="EMBL" id="MEQ3553598.1"/>
    </source>
</evidence>
<dbReference type="EMBL" id="JBEDNQ010000011">
    <property type="protein sequence ID" value="MEQ3553598.1"/>
    <property type="molecule type" value="Genomic_DNA"/>
</dbReference>
<keyword evidence="2" id="KW-0378">Hydrolase</keyword>
<dbReference type="Proteomes" id="UP001494902">
    <property type="component" value="Unassembled WGS sequence"/>
</dbReference>
<sequence>MSTVSTITLDSRTIAVSDSGGTGYPLLLAHGFGLDSSMFGGQADLAPSSRVIAWDAPGHGASPVGPEPFTFWDLARTQIELLDALRIERAVVGGVSQGGFIALRTALVAPGRVSGLVLMDTESAALGAEDAQSYGRLFAALAEYGPTPELTTGLAAQIVGDHPAAEKWAGVWRERGVPLGAPVDCLVHRDDVTDRLSGITAPALVLCGENDHSIPRERQERMRRGLTGAGELHVVPGAGHSPALTHPDAVNRLLESFLDDVLGT</sequence>
<name>A0ABV1KGL4_9PSEU</name>
<dbReference type="Pfam" id="PF12697">
    <property type="entry name" value="Abhydrolase_6"/>
    <property type="match status" value="1"/>
</dbReference>
<dbReference type="SUPFAM" id="SSF53474">
    <property type="entry name" value="alpha/beta-Hydrolases"/>
    <property type="match status" value="1"/>
</dbReference>
<evidence type="ECO:0000259" key="1">
    <source>
        <dbReference type="Pfam" id="PF12697"/>
    </source>
</evidence>
<protein>
    <submittedName>
        <fullName evidence="2">Alpha/beta hydrolase</fullName>
    </submittedName>
</protein>
<dbReference type="InterPro" id="IPR000073">
    <property type="entry name" value="AB_hydrolase_1"/>
</dbReference>
<dbReference type="GO" id="GO:0016787">
    <property type="term" value="F:hydrolase activity"/>
    <property type="evidence" value="ECO:0007669"/>
    <property type="project" value="UniProtKB-KW"/>
</dbReference>
<dbReference type="RefSeq" id="WP_349300665.1">
    <property type="nucleotide sequence ID" value="NZ_JBEDNQ010000011.1"/>
</dbReference>
<evidence type="ECO:0000313" key="3">
    <source>
        <dbReference type="Proteomes" id="UP001494902"/>
    </source>
</evidence>
<feature type="domain" description="AB hydrolase-1" evidence="1">
    <location>
        <begin position="26"/>
        <end position="252"/>
    </location>
</feature>
<dbReference type="PRINTS" id="PR00111">
    <property type="entry name" value="ABHYDROLASE"/>
</dbReference>
<reference evidence="2 3" key="1">
    <citation type="submission" date="2024-03" db="EMBL/GenBank/DDBJ databases">
        <title>Draft genome sequence of Pseudonocardia nematodicida JCM 31783.</title>
        <authorList>
            <person name="Butdee W."/>
            <person name="Duangmal K."/>
        </authorList>
    </citation>
    <scope>NUCLEOTIDE SEQUENCE [LARGE SCALE GENOMIC DNA]</scope>
    <source>
        <strain evidence="2 3">JCM 31783</strain>
    </source>
</reference>
<gene>
    <name evidence="2" type="ORF">WIS52_24255</name>
</gene>
<dbReference type="InterPro" id="IPR050266">
    <property type="entry name" value="AB_hydrolase_sf"/>
</dbReference>